<sequence>MAAVKGTKQPKMVVVPYRPGRRWAMVFSFLAFGVLTGVASYLWGTYQTAQTLQGVMTERDTLHAQGEALQAELNSVRQETVNLRLGSEIDRKASEDVRGEVTSLKERIAELEADISFYRGLMEPTDNKKGLVIGQVNVISTGKPRTYKYKVVLQQLTTNHRLLSGQLQVSVVGRESESGVIKRIALKELSQQVEAENIRLRFKYFQNVEGELVIPTGFEPERLELIAKSTGKKGQVVEKKFGWLVQES</sequence>
<keyword evidence="2" id="KW-1133">Transmembrane helix</keyword>
<gene>
    <name evidence="3" type="ORF">GCM10007877_16110</name>
</gene>
<evidence type="ECO:0000313" key="4">
    <source>
        <dbReference type="Proteomes" id="UP001156870"/>
    </source>
</evidence>
<name>A0AA37WP93_9GAMM</name>
<protein>
    <submittedName>
        <fullName evidence="3">Uncharacterized protein</fullName>
    </submittedName>
</protein>
<keyword evidence="2" id="KW-0472">Membrane</keyword>
<dbReference type="EMBL" id="BSPD01000035">
    <property type="protein sequence ID" value="GLS25897.1"/>
    <property type="molecule type" value="Genomic_DNA"/>
</dbReference>
<accession>A0AA37WP93</accession>
<keyword evidence="2" id="KW-0812">Transmembrane</keyword>
<feature type="transmembrane region" description="Helical" evidence="2">
    <location>
        <begin position="21"/>
        <end position="43"/>
    </location>
</feature>
<organism evidence="3 4">
    <name type="scientific">Marinibactrum halimedae</name>
    <dbReference type="NCBI Taxonomy" id="1444977"/>
    <lineage>
        <taxon>Bacteria</taxon>
        <taxon>Pseudomonadati</taxon>
        <taxon>Pseudomonadota</taxon>
        <taxon>Gammaproteobacteria</taxon>
        <taxon>Cellvibrionales</taxon>
        <taxon>Cellvibrionaceae</taxon>
        <taxon>Marinibactrum</taxon>
    </lineage>
</organism>
<comment type="caution">
    <text evidence="3">The sequence shown here is derived from an EMBL/GenBank/DDBJ whole genome shotgun (WGS) entry which is preliminary data.</text>
</comment>
<keyword evidence="1" id="KW-0175">Coiled coil</keyword>
<reference evidence="3 4" key="1">
    <citation type="journal article" date="2014" name="Int. J. Syst. Evol. Microbiol.">
        <title>Complete genome sequence of Corynebacterium casei LMG S-19264T (=DSM 44701T), isolated from a smear-ripened cheese.</title>
        <authorList>
            <consortium name="US DOE Joint Genome Institute (JGI-PGF)"/>
            <person name="Walter F."/>
            <person name="Albersmeier A."/>
            <person name="Kalinowski J."/>
            <person name="Ruckert C."/>
        </authorList>
    </citation>
    <scope>NUCLEOTIDE SEQUENCE [LARGE SCALE GENOMIC DNA]</scope>
    <source>
        <strain evidence="3 4">NBRC 110095</strain>
    </source>
</reference>
<dbReference type="Proteomes" id="UP001156870">
    <property type="component" value="Unassembled WGS sequence"/>
</dbReference>
<proteinExistence type="predicted"/>
<dbReference type="Pfam" id="PF20567">
    <property type="entry name" value="DUF6776"/>
    <property type="match status" value="1"/>
</dbReference>
<dbReference type="RefSeq" id="WP_232595077.1">
    <property type="nucleotide sequence ID" value="NZ_BSPD01000035.1"/>
</dbReference>
<feature type="coiled-coil region" evidence="1">
    <location>
        <begin position="59"/>
        <end position="121"/>
    </location>
</feature>
<evidence type="ECO:0000256" key="1">
    <source>
        <dbReference type="SAM" id="Coils"/>
    </source>
</evidence>
<evidence type="ECO:0000256" key="2">
    <source>
        <dbReference type="SAM" id="Phobius"/>
    </source>
</evidence>
<keyword evidence="4" id="KW-1185">Reference proteome</keyword>
<evidence type="ECO:0000313" key="3">
    <source>
        <dbReference type="EMBL" id="GLS25897.1"/>
    </source>
</evidence>
<dbReference type="AlphaFoldDB" id="A0AA37WP93"/>
<dbReference type="InterPro" id="IPR046703">
    <property type="entry name" value="DUF6776"/>
</dbReference>